<keyword evidence="11" id="KW-1185">Reference proteome</keyword>
<evidence type="ECO:0000256" key="9">
    <source>
        <dbReference type="SAM" id="SignalP"/>
    </source>
</evidence>
<organism evidence="10 11">
    <name type="scientific">Martelella mediterranea</name>
    <dbReference type="NCBI Taxonomy" id="293089"/>
    <lineage>
        <taxon>Bacteria</taxon>
        <taxon>Pseudomonadati</taxon>
        <taxon>Pseudomonadota</taxon>
        <taxon>Alphaproteobacteria</taxon>
        <taxon>Hyphomicrobiales</taxon>
        <taxon>Aurantimonadaceae</taxon>
        <taxon>Martelella</taxon>
    </lineage>
</organism>
<evidence type="ECO:0000313" key="11">
    <source>
        <dbReference type="Proteomes" id="UP000295097"/>
    </source>
</evidence>
<dbReference type="AlphaFoldDB" id="A0A4R3NTH7"/>
<dbReference type="InterPro" id="IPR006059">
    <property type="entry name" value="SBP"/>
</dbReference>
<evidence type="ECO:0000256" key="1">
    <source>
        <dbReference type="ARBA" id="ARBA00004418"/>
    </source>
</evidence>
<dbReference type="Gene3D" id="3.40.190.10">
    <property type="entry name" value="Periplasmic binding protein-like II"/>
    <property type="match status" value="1"/>
</dbReference>
<gene>
    <name evidence="10" type="ORF">EDC90_101445</name>
</gene>
<comment type="similarity">
    <text evidence="2">Belongs to the bacterial solute-binding protein 1 family.</text>
</comment>
<accession>A0A4R3NTH7</accession>
<protein>
    <submittedName>
        <fullName evidence="10">Carbohydrate ABC transporter substrate-binding protein (CUT1 family)</fullName>
    </submittedName>
</protein>
<keyword evidence="5" id="KW-0574">Periplasm</keyword>
<sequence>MRKTGAFAALVLAGTSLASTAYSADTLEVWMRYGDAERPTIERIIEGFTSETGIDVDLFLANIDFETRLARAAAGGSLPDLIINDATSMGQLQDMGIVKQIDRESIAGGDQLYDVAWNSVHAPDGNYYGVPTSAQAFAVFIRKDWRENLGYDVPENWEELYNLAKAFTEEDPDGNGADDTYGYIMPLSSTRGYASWFMSDLIWQAGGQFLEPKGDGYVSSMATPQVEEAVSFARKMICEGYAQPAAITSTTGDATPVFSSGQAGIYRSGPYHIAAFVREPGRDKFEVVPPPAGPAGQAELAEGEAAFMMVTTDHEDEAKQFIEYLISEKGQETGMAAGTGDNAIVRLSVNKNVDAKEIQPDPAWGTYADLYATSARYFPSVPNWKPIRQAAADGLNQVLSSCDSDIMAGLESTDEVINAELDLQGVLAR</sequence>
<dbReference type="Pfam" id="PF01547">
    <property type="entry name" value="SBP_bac_1"/>
    <property type="match status" value="1"/>
</dbReference>
<keyword evidence="8" id="KW-0449">Lipoprotein</keyword>
<dbReference type="InterPro" id="IPR050490">
    <property type="entry name" value="Bact_solute-bd_prot1"/>
</dbReference>
<dbReference type="RefSeq" id="WP_132311376.1">
    <property type="nucleotide sequence ID" value="NZ_SMAR01000014.1"/>
</dbReference>
<comment type="caution">
    <text evidence="10">The sequence shown here is derived from an EMBL/GenBank/DDBJ whole genome shotgun (WGS) entry which is preliminary data.</text>
</comment>
<feature type="chain" id="PRO_5020647556" evidence="9">
    <location>
        <begin position="24"/>
        <end position="429"/>
    </location>
</feature>
<evidence type="ECO:0000256" key="8">
    <source>
        <dbReference type="ARBA" id="ARBA00023288"/>
    </source>
</evidence>
<dbReference type="CDD" id="cd13585">
    <property type="entry name" value="PBP2_TMBP_like"/>
    <property type="match status" value="1"/>
</dbReference>
<dbReference type="EMBL" id="SMAR01000014">
    <property type="protein sequence ID" value="TCT39080.1"/>
    <property type="molecule type" value="Genomic_DNA"/>
</dbReference>
<dbReference type="OrthoDB" id="9787283at2"/>
<evidence type="ECO:0000313" key="10">
    <source>
        <dbReference type="EMBL" id="TCT39080.1"/>
    </source>
</evidence>
<evidence type="ECO:0000256" key="6">
    <source>
        <dbReference type="ARBA" id="ARBA00023136"/>
    </source>
</evidence>
<dbReference type="GO" id="GO:0042597">
    <property type="term" value="C:periplasmic space"/>
    <property type="evidence" value="ECO:0007669"/>
    <property type="project" value="UniProtKB-SubCell"/>
</dbReference>
<keyword evidence="3" id="KW-1003">Cell membrane</keyword>
<feature type="signal peptide" evidence="9">
    <location>
        <begin position="1"/>
        <end position="23"/>
    </location>
</feature>
<keyword evidence="4 9" id="KW-0732">Signal</keyword>
<dbReference type="PANTHER" id="PTHR43649">
    <property type="entry name" value="ARABINOSE-BINDING PROTEIN-RELATED"/>
    <property type="match status" value="1"/>
</dbReference>
<keyword evidence="7" id="KW-0564">Palmitate</keyword>
<reference evidence="10 11" key="1">
    <citation type="submission" date="2019-03" db="EMBL/GenBank/DDBJ databases">
        <title>Freshwater and sediment microbial communities from various areas in North America, analyzing microbe dynamics in response to fracking.</title>
        <authorList>
            <person name="Lamendella R."/>
        </authorList>
    </citation>
    <scope>NUCLEOTIDE SEQUENCE [LARGE SCALE GENOMIC DNA]</scope>
    <source>
        <strain evidence="10 11">175.2</strain>
    </source>
</reference>
<dbReference type="Proteomes" id="UP000295097">
    <property type="component" value="Unassembled WGS sequence"/>
</dbReference>
<dbReference type="PANTHER" id="PTHR43649:SF33">
    <property type="entry name" value="POLYGALACTURONAN_RHAMNOGALACTURONAN-BINDING PROTEIN YTCQ"/>
    <property type="match status" value="1"/>
</dbReference>
<name>A0A4R3NTH7_9HYPH</name>
<proteinExistence type="inferred from homology"/>
<evidence type="ECO:0000256" key="2">
    <source>
        <dbReference type="ARBA" id="ARBA00008520"/>
    </source>
</evidence>
<evidence type="ECO:0000256" key="7">
    <source>
        <dbReference type="ARBA" id="ARBA00023139"/>
    </source>
</evidence>
<evidence type="ECO:0000256" key="5">
    <source>
        <dbReference type="ARBA" id="ARBA00022764"/>
    </source>
</evidence>
<comment type="subcellular location">
    <subcellularLocation>
        <location evidence="1">Periplasm</location>
    </subcellularLocation>
</comment>
<dbReference type="SUPFAM" id="SSF53850">
    <property type="entry name" value="Periplasmic binding protein-like II"/>
    <property type="match status" value="1"/>
</dbReference>
<keyword evidence="6" id="KW-0472">Membrane</keyword>
<evidence type="ECO:0000256" key="4">
    <source>
        <dbReference type="ARBA" id="ARBA00022729"/>
    </source>
</evidence>
<evidence type="ECO:0000256" key="3">
    <source>
        <dbReference type="ARBA" id="ARBA00022475"/>
    </source>
</evidence>